<evidence type="ECO:0000256" key="2">
    <source>
        <dbReference type="ARBA" id="ARBA00022801"/>
    </source>
</evidence>
<evidence type="ECO:0000259" key="10">
    <source>
        <dbReference type="PROSITE" id="PS51910"/>
    </source>
</evidence>
<evidence type="ECO:0000256" key="4">
    <source>
        <dbReference type="ARBA" id="ARBA00023277"/>
    </source>
</evidence>
<dbReference type="OrthoDB" id="3012298at2759"/>
<comment type="catalytic activity">
    <reaction evidence="1">
        <text>Random endo-hydrolysis of N-acetyl-beta-D-glucosaminide (1-&gt;4)-beta-linkages in chitin and chitodextrins.</text>
        <dbReference type="EC" id="3.2.1.14"/>
    </reaction>
</comment>
<keyword evidence="4" id="KW-0119">Carbohydrate metabolism</keyword>
<feature type="chain" id="PRO_5013775678" description="GH18 domain-containing protein" evidence="9">
    <location>
        <begin position="27"/>
        <end position="345"/>
    </location>
</feature>
<dbReference type="PROSITE" id="PS01095">
    <property type="entry name" value="GH18_1"/>
    <property type="match status" value="1"/>
</dbReference>
<keyword evidence="9" id="KW-0732">Signal</keyword>
<organism evidence="11 12">
    <name type="scientific">Ganoderma sinense ZZ0214-1</name>
    <dbReference type="NCBI Taxonomy" id="1077348"/>
    <lineage>
        <taxon>Eukaryota</taxon>
        <taxon>Fungi</taxon>
        <taxon>Dikarya</taxon>
        <taxon>Basidiomycota</taxon>
        <taxon>Agaricomycotina</taxon>
        <taxon>Agaricomycetes</taxon>
        <taxon>Polyporales</taxon>
        <taxon>Polyporaceae</taxon>
        <taxon>Ganoderma</taxon>
    </lineage>
</organism>
<dbReference type="InterPro" id="IPR001579">
    <property type="entry name" value="Glyco_hydro_18_chit_AS"/>
</dbReference>
<proteinExistence type="inferred from homology"/>
<dbReference type="PROSITE" id="PS51910">
    <property type="entry name" value="GH18_2"/>
    <property type="match status" value="1"/>
</dbReference>
<keyword evidence="2 7" id="KW-0378">Hydrolase</keyword>
<evidence type="ECO:0000313" key="12">
    <source>
        <dbReference type="Proteomes" id="UP000230002"/>
    </source>
</evidence>
<dbReference type="GO" id="GO:0008843">
    <property type="term" value="F:endochitinase activity"/>
    <property type="evidence" value="ECO:0007669"/>
    <property type="project" value="UniProtKB-EC"/>
</dbReference>
<protein>
    <recommendedName>
        <fullName evidence="10">GH18 domain-containing protein</fullName>
    </recommendedName>
</protein>
<dbReference type="Proteomes" id="UP000230002">
    <property type="component" value="Unassembled WGS sequence"/>
</dbReference>
<evidence type="ECO:0000256" key="6">
    <source>
        <dbReference type="ARBA" id="ARBA00023326"/>
    </source>
</evidence>
<keyword evidence="3" id="KW-0146">Chitin degradation</keyword>
<evidence type="ECO:0000256" key="3">
    <source>
        <dbReference type="ARBA" id="ARBA00023024"/>
    </source>
</evidence>
<dbReference type="Pfam" id="PF00704">
    <property type="entry name" value="Glyco_hydro_18"/>
    <property type="match status" value="1"/>
</dbReference>
<dbReference type="GO" id="GO:0000272">
    <property type="term" value="P:polysaccharide catabolic process"/>
    <property type="evidence" value="ECO:0007669"/>
    <property type="project" value="UniProtKB-KW"/>
</dbReference>
<evidence type="ECO:0000256" key="7">
    <source>
        <dbReference type="RuleBase" id="RU000489"/>
    </source>
</evidence>
<feature type="domain" description="GH18" evidence="10">
    <location>
        <begin position="43"/>
        <end position="345"/>
    </location>
</feature>
<sequence>MFTFVLRRLSAFVAVYLALQLTDVVAAPLEERGVEVRSAPSAPHYVVYADAFQPGVVGPPPVSDLKGYNTFVMSFWLLAGPWDKAYEWTTLSVSTRSSVKSQYHAAGIKLMVAAFGSSDIPTTTGADPVVTANNLATFVKAYGLDGVDVDYEDVNAMVVGTAEKWVITFTKQLRSKLPSGSYILTHSPVAPWFTPSHYPGGGYLKVNKEVGSLIDWYNVQFYNRENPSSSPKICRAGVTDERAIAHAEGATEYTTCMGLLTTSSTTWPKTALFQIVASGVPSSKLVLGKPATNADTITGYVSPSTLASCLSQAKGRGWNGGVMAWQYPHADATWIRTVRSKAWPV</sequence>
<reference evidence="11 12" key="1">
    <citation type="journal article" date="2015" name="Sci. Rep.">
        <title>Chromosome-level genome map provides insights into diverse defense mechanisms in the medicinal fungus Ganoderma sinense.</title>
        <authorList>
            <person name="Zhu Y."/>
            <person name="Xu J."/>
            <person name="Sun C."/>
            <person name="Zhou S."/>
            <person name="Xu H."/>
            <person name="Nelson D.R."/>
            <person name="Qian J."/>
            <person name="Song J."/>
            <person name="Luo H."/>
            <person name="Xiang L."/>
            <person name="Li Y."/>
            <person name="Xu Z."/>
            <person name="Ji A."/>
            <person name="Wang L."/>
            <person name="Lu S."/>
            <person name="Hayward A."/>
            <person name="Sun W."/>
            <person name="Li X."/>
            <person name="Schwartz D.C."/>
            <person name="Wang Y."/>
            <person name="Chen S."/>
        </authorList>
    </citation>
    <scope>NUCLEOTIDE SEQUENCE [LARGE SCALE GENOMIC DNA]</scope>
    <source>
        <strain evidence="11 12">ZZ0214-1</strain>
    </source>
</reference>
<keyword evidence="6" id="KW-0624">Polysaccharide degradation</keyword>
<dbReference type="Gene3D" id="3.20.20.80">
    <property type="entry name" value="Glycosidases"/>
    <property type="match status" value="1"/>
</dbReference>
<evidence type="ECO:0000256" key="8">
    <source>
        <dbReference type="RuleBase" id="RU004453"/>
    </source>
</evidence>
<evidence type="ECO:0000256" key="1">
    <source>
        <dbReference type="ARBA" id="ARBA00000822"/>
    </source>
</evidence>
<evidence type="ECO:0000313" key="11">
    <source>
        <dbReference type="EMBL" id="PIL25116.1"/>
    </source>
</evidence>
<dbReference type="AlphaFoldDB" id="A0A2G8RUC2"/>
<evidence type="ECO:0000256" key="5">
    <source>
        <dbReference type="ARBA" id="ARBA00023295"/>
    </source>
</evidence>
<dbReference type="CDD" id="cd00598">
    <property type="entry name" value="GH18_chitinase-like"/>
    <property type="match status" value="1"/>
</dbReference>
<comment type="caution">
    <text evidence="11">The sequence shown here is derived from an EMBL/GenBank/DDBJ whole genome shotgun (WGS) entry which is preliminary data.</text>
</comment>
<dbReference type="InterPro" id="IPR017853">
    <property type="entry name" value="GH"/>
</dbReference>
<dbReference type="GO" id="GO:0006032">
    <property type="term" value="P:chitin catabolic process"/>
    <property type="evidence" value="ECO:0007669"/>
    <property type="project" value="UniProtKB-KW"/>
</dbReference>
<accession>A0A2G8RUC2</accession>
<dbReference type="InterPro" id="IPR001223">
    <property type="entry name" value="Glyco_hydro18_cat"/>
</dbReference>
<dbReference type="EMBL" id="AYKW01000056">
    <property type="protein sequence ID" value="PIL25116.1"/>
    <property type="molecule type" value="Genomic_DNA"/>
</dbReference>
<keyword evidence="5 7" id="KW-0326">Glycosidase</keyword>
<evidence type="ECO:0000256" key="9">
    <source>
        <dbReference type="SAM" id="SignalP"/>
    </source>
</evidence>
<name>A0A2G8RUC2_9APHY</name>
<dbReference type="SUPFAM" id="SSF51445">
    <property type="entry name" value="(Trans)glycosidases"/>
    <property type="match status" value="1"/>
</dbReference>
<feature type="signal peptide" evidence="9">
    <location>
        <begin position="1"/>
        <end position="26"/>
    </location>
</feature>
<comment type="similarity">
    <text evidence="8">Belongs to the glycosyl hydrolase 18 family.</text>
</comment>
<keyword evidence="12" id="KW-1185">Reference proteome</keyword>
<gene>
    <name evidence="11" type="ORF">GSI_13005</name>
</gene>